<dbReference type="EMBL" id="LOPV01000158">
    <property type="protein sequence ID" value="KTG27762.1"/>
    <property type="molecule type" value="Genomic_DNA"/>
</dbReference>
<evidence type="ECO:0000313" key="2">
    <source>
        <dbReference type="EMBL" id="KTG27762.1"/>
    </source>
</evidence>
<proteinExistence type="predicted"/>
<gene>
    <name evidence="2" type="ORF">AUR66_13275</name>
</gene>
<feature type="region of interest" description="Disordered" evidence="1">
    <location>
        <begin position="234"/>
        <end position="297"/>
    </location>
</feature>
<sequence length="297" mass="32120">MEGDVGGTLPEDLREWVTERAEALDADPATVLARAVSTYRLAVTDSGETLDDVESMPRQLESVEGRVDGLEAALDEKIDDVRMRVVQVKREADEKAPRDHSHPELQASIDQATSDIEATRERVAKMDERVDAGFDNYEEILTYLDETTATLDENLGVVAQSLVDLRSRAADIEAAELERKALADLLRVANDAGEHKATCADCGQTVHLDLLTEPRCPGCRTSFDELSPSRGFFGSATLHTGKPPALEGHPAPDEDDVATILDEASSEDSDSDSTSVDTDDTDGSVREAAANGEHVND</sequence>
<comment type="caution">
    <text evidence="2">The sequence shown here is derived from an EMBL/GenBank/DDBJ whole genome shotgun (WGS) entry which is preliminary data.</text>
</comment>
<keyword evidence="3" id="KW-1185">Reference proteome</keyword>
<dbReference type="RefSeq" id="WP_058572009.1">
    <property type="nucleotide sequence ID" value="NZ_LOPV01000158.1"/>
</dbReference>
<dbReference type="OrthoDB" id="178000at2157"/>
<evidence type="ECO:0008006" key="4">
    <source>
        <dbReference type="Google" id="ProtNLM"/>
    </source>
</evidence>
<dbReference type="Proteomes" id="UP000053157">
    <property type="component" value="Unassembled WGS sequence"/>
</dbReference>
<evidence type="ECO:0000313" key="3">
    <source>
        <dbReference type="Proteomes" id="UP000053157"/>
    </source>
</evidence>
<dbReference type="AlphaFoldDB" id="A0A0W1SNB5"/>
<dbReference type="Gene3D" id="1.10.287.1490">
    <property type="match status" value="1"/>
</dbReference>
<reference evidence="2 3" key="1">
    <citation type="submission" date="2015-12" db="EMBL/GenBank/DDBJ databases">
        <title>Haloferax profundi sp. nov. isolated from the Discovery deep brine-seawater interface in the Red Sea.</title>
        <authorList>
            <person name="Zhang G."/>
            <person name="Stingl U."/>
            <person name="Rashid M."/>
        </authorList>
    </citation>
    <scope>NUCLEOTIDE SEQUENCE [LARGE SCALE GENOMIC DNA]</scope>
    <source>
        <strain evidence="2 3">SB29</strain>
    </source>
</reference>
<protein>
    <recommendedName>
        <fullName evidence="4">CopG family transcriptional regulator</fullName>
    </recommendedName>
</protein>
<feature type="compositionally biased region" description="Acidic residues" evidence="1">
    <location>
        <begin position="264"/>
        <end position="282"/>
    </location>
</feature>
<organism evidence="2 3">
    <name type="scientific">Haloferax profundi</name>
    <dbReference type="NCBI Taxonomy" id="1544718"/>
    <lineage>
        <taxon>Archaea</taxon>
        <taxon>Methanobacteriati</taxon>
        <taxon>Methanobacteriota</taxon>
        <taxon>Stenosarchaea group</taxon>
        <taxon>Halobacteria</taxon>
        <taxon>Halobacteriales</taxon>
        <taxon>Haloferacaceae</taxon>
        <taxon>Haloferax</taxon>
    </lineage>
</organism>
<evidence type="ECO:0000256" key="1">
    <source>
        <dbReference type="SAM" id="MobiDB-lite"/>
    </source>
</evidence>
<accession>A0A0W1SNB5</accession>
<name>A0A0W1SNB5_9EURY</name>